<dbReference type="InterPro" id="IPR000595">
    <property type="entry name" value="cNMP-bd_dom"/>
</dbReference>
<feature type="domain" description="Cyclic nucleotide-binding" evidence="4">
    <location>
        <begin position="34"/>
        <end position="76"/>
    </location>
</feature>
<dbReference type="Pfam" id="PF00027">
    <property type="entry name" value="cNMP_binding"/>
    <property type="match status" value="1"/>
</dbReference>
<dbReference type="GeneID" id="45654755"/>
<name>A0A1G5PR03_PHOLU</name>
<dbReference type="EMBL" id="FMWJ01000001">
    <property type="protein sequence ID" value="SCZ51828.1"/>
    <property type="molecule type" value="Genomic_DNA"/>
</dbReference>
<evidence type="ECO:0000313" key="7">
    <source>
        <dbReference type="Proteomes" id="UP000183223"/>
    </source>
</evidence>
<keyword evidence="1" id="KW-0805">Transcription regulation</keyword>
<evidence type="ECO:0000256" key="1">
    <source>
        <dbReference type="ARBA" id="ARBA00023015"/>
    </source>
</evidence>
<proteinExistence type="predicted"/>
<dbReference type="InterPro" id="IPR018490">
    <property type="entry name" value="cNMP-bd_dom_sf"/>
</dbReference>
<dbReference type="RefSeq" id="WP_049581621.1">
    <property type="nucleotide sequence ID" value="NZ_CAWQXX010000035.1"/>
</dbReference>
<gene>
    <name evidence="6" type="ORF">SAMN02982990_00225</name>
</gene>
<evidence type="ECO:0000259" key="5">
    <source>
        <dbReference type="PROSITE" id="PS51063"/>
    </source>
</evidence>
<dbReference type="GO" id="GO:0016301">
    <property type="term" value="F:kinase activity"/>
    <property type="evidence" value="ECO:0007669"/>
    <property type="project" value="UniProtKB-KW"/>
</dbReference>
<feature type="domain" description="HTH crp-type" evidence="5">
    <location>
        <begin position="138"/>
        <end position="209"/>
    </location>
</feature>
<dbReference type="GO" id="GO:0003677">
    <property type="term" value="F:DNA binding"/>
    <property type="evidence" value="ECO:0007669"/>
    <property type="project" value="UniProtKB-KW"/>
</dbReference>
<dbReference type="InterPro" id="IPR036390">
    <property type="entry name" value="WH_DNA-bd_sf"/>
</dbReference>
<dbReference type="SMART" id="SM00100">
    <property type="entry name" value="cNMP"/>
    <property type="match status" value="1"/>
</dbReference>
<keyword evidence="6" id="KW-0808">Transferase</keyword>
<dbReference type="Proteomes" id="UP000183223">
    <property type="component" value="Unassembled WGS sequence"/>
</dbReference>
<evidence type="ECO:0000313" key="6">
    <source>
        <dbReference type="EMBL" id="SCZ51828.1"/>
    </source>
</evidence>
<evidence type="ECO:0000256" key="2">
    <source>
        <dbReference type="ARBA" id="ARBA00023125"/>
    </source>
</evidence>
<dbReference type="PROSITE" id="PS50042">
    <property type="entry name" value="CNMP_BINDING_3"/>
    <property type="match status" value="1"/>
</dbReference>
<sequence length="217" mass="25208">MRNSAANFNDSVIDFIRMDRDYVKNIKFYKGECIYIGGGRGSLYFIERGHVRVSTQTEDGRICNIGFYKEGDFFGESGFSGDIISETATALIDCTIKKINFTSFLEEMKGKDVLYDFMIYMANKIMNHQDTISGFVVFNSEKRLAYTLMRMASEIKDENMSSIKNKISYQDLSYMIGTTRSRVGYFMNDFFRQGIIKESKDCFLIIDKKRIEEYLME</sequence>
<dbReference type="InterPro" id="IPR012318">
    <property type="entry name" value="HTH_CRP"/>
</dbReference>
<evidence type="ECO:0000256" key="3">
    <source>
        <dbReference type="ARBA" id="ARBA00023163"/>
    </source>
</evidence>
<dbReference type="SUPFAM" id="SSF46785">
    <property type="entry name" value="Winged helix' DNA-binding domain"/>
    <property type="match status" value="1"/>
</dbReference>
<keyword evidence="7" id="KW-1185">Reference proteome</keyword>
<protein>
    <submittedName>
        <fullName evidence="6">cAMP-binding domain of CRP or a regulatory subunit of cAMP-dependent protein kinases</fullName>
    </submittedName>
</protein>
<dbReference type="Pfam" id="PF13545">
    <property type="entry name" value="HTH_Crp_2"/>
    <property type="match status" value="1"/>
</dbReference>
<dbReference type="PROSITE" id="PS51063">
    <property type="entry name" value="HTH_CRP_2"/>
    <property type="match status" value="1"/>
</dbReference>
<dbReference type="InterPro" id="IPR036388">
    <property type="entry name" value="WH-like_DNA-bd_sf"/>
</dbReference>
<dbReference type="Gene3D" id="1.10.10.10">
    <property type="entry name" value="Winged helix-like DNA-binding domain superfamily/Winged helix DNA-binding domain"/>
    <property type="match status" value="1"/>
</dbReference>
<reference evidence="7" key="1">
    <citation type="submission" date="2016-10" db="EMBL/GenBank/DDBJ databases">
        <authorList>
            <person name="Varghese N."/>
            <person name="Submissions S."/>
        </authorList>
    </citation>
    <scope>NUCLEOTIDE SEQUENCE [LARGE SCALE GENOMIC DNA]</scope>
    <source>
        <strain evidence="7">ATCC 29999</strain>
    </source>
</reference>
<dbReference type="AlphaFoldDB" id="A0A1G5PR03"/>
<dbReference type="CDD" id="cd00038">
    <property type="entry name" value="CAP_ED"/>
    <property type="match status" value="1"/>
</dbReference>
<dbReference type="Gene3D" id="2.60.120.10">
    <property type="entry name" value="Jelly Rolls"/>
    <property type="match status" value="1"/>
</dbReference>
<keyword evidence="6" id="KW-0418">Kinase</keyword>
<keyword evidence="3" id="KW-0804">Transcription</keyword>
<keyword evidence="2" id="KW-0238">DNA-binding</keyword>
<dbReference type="GO" id="GO:0006355">
    <property type="term" value="P:regulation of DNA-templated transcription"/>
    <property type="evidence" value="ECO:0007669"/>
    <property type="project" value="InterPro"/>
</dbReference>
<dbReference type="SUPFAM" id="SSF51206">
    <property type="entry name" value="cAMP-binding domain-like"/>
    <property type="match status" value="1"/>
</dbReference>
<dbReference type="OrthoDB" id="6881322at2"/>
<accession>A0A1G5PR03</accession>
<organism evidence="6 7">
    <name type="scientific">Photorhabdus luminescens</name>
    <name type="common">Xenorhabdus luminescens</name>
    <dbReference type="NCBI Taxonomy" id="29488"/>
    <lineage>
        <taxon>Bacteria</taxon>
        <taxon>Pseudomonadati</taxon>
        <taxon>Pseudomonadota</taxon>
        <taxon>Gammaproteobacteria</taxon>
        <taxon>Enterobacterales</taxon>
        <taxon>Morganellaceae</taxon>
        <taxon>Photorhabdus</taxon>
    </lineage>
</organism>
<evidence type="ECO:0000259" key="4">
    <source>
        <dbReference type="PROSITE" id="PS50042"/>
    </source>
</evidence>
<dbReference type="InterPro" id="IPR014710">
    <property type="entry name" value="RmlC-like_jellyroll"/>
</dbReference>